<accession>A0A1H9RF05</accession>
<keyword evidence="2" id="KW-1185">Reference proteome</keyword>
<proteinExistence type="predicted"/>
<dbReference type="SUPFAM" id="SSF52540">
    <property type="entry name" value="P-loop containing nucleoside triphosphate hydrolases"/>
    <property type="match status" value="1"/>
</dbReference>
<evidence type="ECO:0008006" key="3">
    <source>
        <dbReference type="Google" id="ProtNLM"/>
    </source>
</evidence>
<protein>
    <recommendedName>
        <fullName evidence="3">Sulfotransferase family protein</fullName>
    </recommendedName>
</protein>
<gene>
    <name evidence="1" type="ORF">SAMN04490244_102252</name>
</gene>
<name>A0A1H9RF05_9RHOB</name>
<dbReference type="RefSeq" id="WP_092688910.1">
    <property type="nucleotide sequence ID" value="NZ_CBDDGO010000004.1"/>
</dbReference>
<dbReference type="InterPro" id="IPR027417">
    <property type="entry name" value="P-loop_NTPase"/>
</dbReference>
<reference evidence="1 2" key="1">
    <citation type="submission" date="2016-10" db="EMBL/GenBank/DDBJ databases">
        <authorList>
            <person name="de Groot N.N."/>
        </authorList>
    </citation>
    <scope>NUCLEOTIDE SEQUENCE [LARGE SCALE GENOMIC DNA]</scope>
    <source>
        <strain evidence="1 2">DSM 23042</strain>
    </source>
</reference>
<dbReference type="EMBL" id="FOGU01000002">
    <property type="protein sequence ID" value="SER71411.1"/>
    <property type="molecule type" value="Genomic_DNA"/>
</dbReference>
<evidence type="ECO:0000313" key="1">
    <source>
        <dbReference type="EMBL" id="SER71411.1"/>
    </source>
</evidence>
<evidence type="ECO:0000313" key="2">
    <source>
        <dbReference type="Proteomes" id="UP000198885"/>
    </source>
</evidence>
<organism evidence="1 2">
    <name type="scientific">Tranquillimonas rosea</name>
    <dbReference type="NCBI Taxonomy" id="641238"/>
    <lineage>
        <taxon>Bacteria</taxon>
        <taxon>Pseudomonadati</taxon>
        <taxon>Pseudomonadota</taxon>
        <taxon>Alphaproteobacteria</taxon>
        <taxon>Rhodobacterales</taxon>
        <taxon>Roseobacteraceae</taxon>
        <taxon>Tranquillimonas</taxon>
    </lineage>
</organism>
<dbReference type="Gene3D" id="3.40.50.300">
    <property type="entry name" value="P-loop containing nucleotide triphosphate hydrolases"/>
    <property type="match status" value="1"/>
</dbReference>
<dbReference type="Proteomes" id="UP000198885">
    <property type="component" value="Unassembled WGS sequence"/>
</dbReference>
<dbReference type="STRING" id="641238.SAMN04490244_102252"/>
<dbReference type="AlphaFoldDB" id="A0A1H9RF05"/>
<sequence>MLYFETENLVYLANPKTGSMAVEAALAGRAAMEIRSPSGLRHMNVAGFRNSLEPMITRHSGRAPELFVVVREPLSHLLSWYRYRRRGQIAGSPKSTAGLTAEAFLLETLKDEPAPCARVGSQSRFVGEWTKKAPPDFLFPYERPERLRGFLEARFGAVELPQVNVSPREELTVCAEIAARVRAARAADVALYERVLASSA</sequence>
<dbReference type="OrthoDB" id="7687351at2"/>